<accession>A0A7L1GV47</accession>
<dbReference type="FunFam" id="3.40.50.150:FF:000138">
    <property type="entry name" value="BCDIN3 domain containing RNA methyltransferase"/>
    <property type="match status" value="1"/>
</dbReference>
<feature type="domain" description="Bin3-type SAM" evidence="12">
    <location>
        <begin position="19"/>
        <end position="241"/>
    </location>
</feature>
<comment type="catalytic activity">
    <reaction evidence="8">
        <text>a 5'-end 5'-phospho-ribonucleoside-RNA + S-adenosyl-L-methionine = a 5'-end (5'-methylphospho)-ribonucleoside-RNA + S-adenosyl-L-homocysteine</text>
        <dbReference type="Rhea" id="RHEA:58656"/>
        <dbReference type="Rhea" id="RHEA-COMP:15179"/>
        <dbReference type="Rhea" id="RHEA-COMP:15181"/>
        <dbReference type="ChEBI" id="CHEBI:57856"/>
        <dbReference type="ChEBI" id="CHEBI:59789"/>
        <dbReference type="ChEBI" id="CHEBI:138282"/>
        <dbReference type="ChEBI" id="CHEBI:142776"/>
    </reaction>
</comment>
<dbReference type="GO" id="GO:0008173">
    <property type="term" value="F:RNA methyltransferase activity"/>
    <property type="evidence" value="ECO:0007669"/>
    <property type="project" value="UniProtKB-UniRule"/>
</dbReference>
<evidence type="ECO:0000313" key="14">
    <source>
        <dbReference type="Proteomes" id="UP000557230"/>
    </source>
</evidence>
<dbReference type="GO" id="GO:0008171">
    <property type="term" value="F:O-methyltransferase activity"/>
    <property type="evidence" value="ECO:0007669"/>
    <property type="project" value="UniProtKB-UniRule"/>
</dbReference>
<evidence type="ECO:0000256" key="6">
    <source>
        <dbReference type="ARBA" id="ARBA00022691"/>
    </source>
</evidence>
<keyword evidence="6 10" id="KW-0949">S-adenosyl-L-methionine</keyword>
<keyword evidence="3" id="KW-0963">Cytoplasm</keyword>
<dbReference type="InterPro" id="IPR010675">
    <property type="entry name" value="Bin3_C"/>
</dbReference>
<comment type="caution">
    <text evidence="13">The sequence shown here is derived from an EMBL/GenBank/DDBJ whole genome shotgun (WGS) entry which is preliminary data.</text>
</comment>
<dbReference type="PROSITE" id="PS51515">
    <property type="entry name" value="BIN3_SAM"/>
    <property type="match status" value="1"/>
</dbReference>
<comment type="similarity">
    <text evidence="2 11">Belongs to the methyltransferase superfamily.</text>
</comment>
<dbReference type="Proteomes" id="UP000557230">
    <property type="component" value="Unassembled WGS sequence"/>
</dbReference>
<dbReference type="InterPro" id="IPR039772">
    <property type="entry name" value="Bin3-like"/>
</dbReference>
<evidence type="ECO:0000313" key="13">
    <source>
        <dbReference type="EMBL" id="NXN17928.1"/>
    </source>
</evidence>
<protein>
    <recommendedName>
        <fullName evidence="11">RNA methyltransferase</fullName>
        <ecNumber evidence="11">2.1.1.-</ecNumber>
    </recommendedName>
</protein>
<evidence type="ECO:0000256" key="7">
    <source>
        <dbReference type="ARBA" id="ARBA00044650"/>
    </source>
</evidence>
<comment type="catalytic activity">
    <reaction evidence="7">
        <text>a 5'-end 5'-phospho-ribonucleoside-RNA + 2 S-adenosyl-L-methionine = a 5'-end (5'-bismethylphospho)-ribonucleoside-RNA + 2 S-adenosyl-L-homocysteine</text>
        <dbReference type="Rhea" id="RHEA:58640"/>
        <dbReference type="Rhea" id="RHEA-COMP:15179"/>
        <dbReference type="Rhea" id="RHEA-COMP:15182"/>
        <dbReference type="ChEBI" id="CHEBI:57856"/>
        <dbReference type="ChEBI" id="CHEBI:59789"/>
        <dbReference type="ChEBI" id="CHEBI:138282"/>
        <dbReference type="ChEBI" id="CHEBI:142777"/>
    </reaction>
</comment>
<dbReference type="GO" id="GO:0005737">
    <property type="term" value="C:cytoplasm"/>
    <property type="evidence" value="ECO:0007669"/>
    <property type="project" value="UniProtKB-SubCell"/>
</dbReference>
<evidence type="ECO:0000256" key="8">
    <source>
        <dbReference type="ARBA" id="ARBA00044707"/>
    </source>
</evidence>
<name>A0A7L1GV47_9PICI</name>
<feature type="non-terminal residue" evidence="13">
    <location>
        <position position="1"/>
    </location>
</feature>
<keyword evidence="14" id="KW-1185">Reference proteome</keyword>
<comment type="function">
    <text evidence="9">O-methyltransferase that specifically monomethylates 5'-monophosphate of cytoplasmic histidyl tRNA (tRNA(His)), acting as a capping enzyme by protecting tRNA(His) from cleavage by DICER1. Also able, with less efficiently, to methylate the 5' monophosphate of a subset of pre-miRNAs, acting as a negative regulator of miRNA processing. The 5' monophosphate of pre-miRNAs is recognized by DICER1 and is required for pre-miRNAs processing: methylation at this position reduces the processing of pre-miRNAs by DICER1. Was also reported to mediate dimethylation of pre-miR-145; however dimethylation cannot be reproduced by another group which observes a monomethylation of pre-miR-145.</text>
</comment>
<evidence type="ECO:0000256" key="10">
    <source>
        <dbReference type="PROSITE-ProRule" id="PRU00848"/>
    </source>
</evidence>
<comment type="subcellular location">
    <subcellularLocation>
        <location evidence="1">Cytoplasm</location>
    </subcellularLocation>
</comment>
<evidence type="ECO:0000256" key="2">
    <source>
        <dbReference type="ARBA" id="ARBA00008361"/>
    </source>
</evidence>
<organism evidence="13 14">
    <name type="scientific">Indicator maculatus</name>
    <name type="common">spotted honeyguide</name>
    <dbReference type="NCBI Taxonomy" id="545262"/>
    <lineage>
        <taxon>Eukaryota</taxon>
        <taxon>Metazoa</taxon>
        <taxon>Chordata</taxon>
        <taxon>Craniata</taxon>
        <taxon>Vertebrata</taxon>
        <taxon>Euteleostomi</taxon>
        <taxon>Archelosauria</taxon>
        <taxon>Archosauria</taxon>
        <taxon>Dinosauria</taxon>
        <taxon>Saurischia</taxon>
        <taxon>Theropoda</taxon>
        <taxon>Coelurosauria</taxon>
        <taxon>Aves</taxon>
        <taxon>Neognathae</taxon>
        <taxon>Neoaves</taxon>
        <taxon>Telluraves</taxon>
        <taxon>Coraciimorphae</taxon>
        <taxon>Piciformes</taxon>
        <taxon>Indicatoridae</taxon>
        <taxon>Indicator</taxon>
    </lineage>
</organism>
<dbReference type="InterPro" id="IPR024160">
    <property type="entry name" value="BIN3_SAM-bd_dom"/>
</dbReference>
<dbReference type="AlphaFoldDB" id="A0A7L1GV47"/>
<dbReference type="PANTHER" id="PTHR12315:SF1">
    <property type="entry name" value="RNA 5'-MONOPHOSPHATE METHYLTRANSFERASE"/>
    <property type="match status" value="1"/>
</dbReference>
<dbReference type="GO" id="GO:2000632">
    <property type="term" value="P:negative regulation of pre-miRNA processing"/>
    <property type="evidence" value="ECO:0007669"/>
    <property type="project" value="TreeGrafter"/>
</dbReference>
<evidence type="ECO:0000256" key="11">
    <source>
        <dbReference type="RuleBase" id="RU367087"/>
    </source>
</evidence>
<dbReference type="OrthoDB" id="273070at2759"/>
<evidence type="ECO:0000256" key="3">
    <source>
        <dbReference type="ARBA" id="ARBA00022490"/>
    </source>
</evidence>
<sequence length="251" mass="27814">PGAAPYGNFPNYSRFHPPEERLRLLPAGLLRSLFPTEPRPLLGLDVGCNSGVTWGLCGRRDGDRGGGGPPHPAAGPDLQLLCCDIDPALVARARQGSPFPTSISFATLDIMEPSARAALLGSYLSRFGRSGFDIGFCMSLTMWIHLHHGDGGLRRFLALLASLCSFLLVEPQPWKCYRAAARRLRRLGRRDFDHFSSLGIQGDMAREVTQILTRDCSMQLVACFGSTSWDRRLLLFKASRQRGREAWEQEE</sequence>
<dbReference type="EMBL" id="VXBD01013409">
    <property type="protein sequence ID" value="NXN17928.1"/>
    <property type="molecule type" value="Genomic_DNA"/>
</dbReference>
<reference evidence="13 14" key="1">
    <citation type="submission" date="2019-09" db="EMBL/GenBank/DDBJ databases">
        <title>Bird 10,000 Genomes (B10K) Project - Family phase.</title>
        <authorList>
            <person name="Zhang G."/>
        </authorList>
    </citation>
    <scope>NUCLEOTIDE SEQUENCE [LARGE SCALE GENOMIC DNA]</scope>
    <source>
        <strain evidence="13">B10K-DU-001-78</strain>
        <tissue evidence="13">Muscle</tissue>
    </source>
</reference>
<evidence type="ECO:0000256" key="5">
    <source>
        <dbReference type="ARBA" id="ARBA00022679"/>
    </source>
</evidence>
<gene>
    <name evidence="13" type="primary">Bcdin3d</name>
    <name evidence="13" type="ORF">INDMAC_R07255</name>
</gene>
<dbReference type="GO" id="GO:0032259">
    <property type="term" value="P:methylation"/>
    <property type="evidence" value="ECO:0007669"/>
    <property type="project" value="UniProtKB-KW"/>
</dbReference>
<keyword evidence="5 11" id="KW-0808">Transferase</keyword>
<evidence type="ECO:0000256" key="1">
    <source>
        <dbReference type="ARBA" id="ARBA00004496"/>
    </source>
</evidence>
<dbReference type="Pfam" id="PF06859">
    <property type="entry name" value="Bin3"/>
    <property type="match status" value="1"/>
</dbReference>
<keyword evidence="4 11" id="KW-0489">Methyltransferase</keyword>
<dbReference type="EC" id="2.1.1.-" evidence="11"/>
<dbReference type="InterPro" id="IPR029063">
    <property type="entry name" value="SAM-dependent_MTases_sf"/>
</dbReference>
<feature type="non-terminal residue" evidence="13">
    <location>
        <position position="251"/>
    </location>
</feature>
<evidence type="ECO:0000256" key="9">
    <source>
        <dbReference type="ARBA" id="ARBA00045273"/>
    </source>
</evidence>
<evidence type="ECO:0000256" key="4">
    <source>
        <dbReference type="ARBA" id="ARBA00022603"/>
    </source>
</evidence>
<dbReference type="PANTHER" id="PTHR12315">
    <property type="entry name" value="BICOID-INTERACTING PROTEIN RELATED"/>
    <property type="match status" value="1"/>
</dbReference>
<dbReference type="Gene3D" id="3.40.50.150">
    <property type="entry name" value="Vaccinia Virus protein VP39"/>
    <property type="match status" value="1"/>
</dbReference>
<evidence type="ECO:0000259" key="12">
    <source>
        <dbReference type="PROSITE" id="PS51515"/>
    </source>
</evidence>
<dbReference type="SUPFAM" id="SSF53335">
    <property type="entry name" value="S-adenosyl-L-methionine-dependent methyltransferases"/>
    <property type="match status" value="1"/>
</dbReference>
<proteinExistence type="inferred from homology"/>